<sequence length="153" mass="18261">MLRLYKAFILPHFYYCSMVWHFSSKQDSDKLDLLNKRILRFIFKDLNSEYNNLLKKAGTANLKDKRLQNMILTIFKCLHFSDYPRYLKDMFRLRSSTYFLRVHNMLCLPKPLTTSYGINSFSYLAATSWNSLPDHHRTISDLLQSFRRLICTG</sequence>
<proteinExistence type="predicted"/>
<evidence type="ECO:0008006" key="3">
    <source>
        <dbReference type="Google" id="ProtNLM"/>
    </source>
</evidence>
<organism evidence="1 2">
    <name type="scientific">Porites evermanni</name>
    <dbReference type="NCBI Taxonomy" id="104178"/>
    <lineage>
        <taxon>Eukaryota</taxon>
        <taxon>Metazoa</taxon>
        <taxon>Cnidaria</taxon>
        <taxon>Anthozoa</taxon>
        <taxon>Hexacorallia</taxon>
        <taxon>Scleractinia</taxon>
        <taxon>Fungiina</taxon>
        <taxon>Poritidae</taxon>
        <taxon>Porites</taxon>
    </lineage>
</organism>
<accession>A0ABN8SHX6</accession>
<dbReference type="Proteomes" id="UP001159427">
    <property type="component" value="Unassembled WGS sequence"/>
</dbReference>
<feature type="non-terminal residue" evidence="1">
    <location>
        <position position="153"/>
    </location>
</feature>
<name>A0ABN8SHX6_9CNID</name>
<protein>
    <recommendedName>
        <fullName evidence="3">Maturase K</fullName>
    </recommendedName>
</protein>
<gene>
    <name evidence="1" type="ORF">PEVE_00019771</name>
</gene>
<reference evidence="1 2" key="1">
    <citation type="submission" date="2022-05" db="EMBL/GenBank/DDBJ databases">
        <authorList>
            <consortium name="Genoscope - CEA"/>
            <person name="William W."/>
        </authorList>
    </citation>
    <scope>NUCLEOTIDE SEQUENCE [LARGE SCALE GENOMIC DNA]</scope>
</reference>
<dbReference type="EMBL" id="CALNXI010002663">
    <property type="protein sequence ID" value="CAH3189810.1"/>
    <property type="molecule type" value="Genomic_DNA"/>
</dbReference>
<comment type="caution">
    <text evidence="1">The sequence shown here is derived from an EMBL/GenBank/DDBJ whole genome shotgun (WGS) entry which is preliminary data.</text>
</comment>
<evidence type="ECO:0000313" key="1">
    <source>
        <dbReference type="EMBL" id="CAH3189810.1"/>
    </source>
</evidence>
<evidence type="ECO:0000313" key="2">
    <source>
        <dbReference type="Proteomes" id="UP001159427"/>
    </source>
</evidence>
<keyword evidence="2" id="KW-1185">Reference proteome</keyword>